<protein>
    <submittedName>
        <fullName evidence="1">Uncharacterized protein</fullName>
    </submittedName>
</protein>
<evidence type="ECO:0000313" key="1">
    <source>
        <dbReference type="EMBL" id="MPC24998.1"/>
    </source>
</evidence>
<dbReference type="AlphaFoldDB" id="A0A5B7DU74"/>
<dbReference type="EMBL" id="VSRR010001402">
    <property type="protein sequence ID" value="MPC24998.1"/>
    <property type="molecule type" value="Genomic_DNA"/>
</dbReference>
<reference evidence="1 2" key="1">
    <citation type="submission" date="2019-05" db="EMBL/GenBank/DDBJ databases">
        <title>Another draft genome of Portunus trituberculatus and its Hox gene families provides insights of decapod evolution.</title>
        <authorList>
            <person name="Jeong J.-H."/>
            <person name="Song I."/>
            <person name="Kim S."/>
            <person name="Choi T."/>
            <person name="Kim D."/>
            <person name="Ryu S."/>
            <person name="Kim W."/>
        </authorList>
    </citation>
    <scope>NUCLEOTIDE SEQUENCE [LARGE SCALE GENOMIC DNA]</scope>
    <source>
        <tissue evidence="1">Muscle</tissue>
    </source>
</reference>
<organism evidence="1 2">
    <name type="scientific">Portunus trituberculatus</name>
    <name type="common">Swimming crab</name>
    <name type="synonym">Neptunus trituberculatus</name>
    <dbReference type="NCBI Taxonomy" id="210409"/>
    <lineage>
        <taxon>Eukaryota</taxon>
        <taxon>Metazoa</taxon>
        <taxon>Ecdysozoa</taxon>
        <taxon>Arthropoda</taxon>
        <taxon>Crustacea</taxon>
        <taxon>Multicrustacea</taxon>
        <taxon>Malacostraca</taxon>
        <taxon>Eumalacostraca</taxon>
        <taxon>Eucarida</taxon>
        <taxon>Decapoda</taxon>
        <taxon>Pleocyemata</taxon>
        <taxon>Brachyura</taxon>
        <taxon>Eubrachyura</taxon>
        <taxon>Portunoidea</taxon>
        <taxon>Portunidae</taxon>
        <taxon>Portuninae</taxon>
        <taxon>Portunus</taxon>
    </lineage>
</organism>
<accession>A0A5B7DU74</accession>
<keyword evidence="2" id="KW-1185">Reference proteome</keyword>
<comment type="caution">
    <text evidence="1">The sequence shown here is derived from an EMBL/GenBank/DDBJ whole genome shotgun (WGS) entry which is preliminary data.</text>
</comment>
<evidence type="ECO:0000313" key="2">
    <source>
        <dbReference type="Proteomes" id="UP000324222"/>
    </source>
</evidence>
<gene>
    <name evidence="1" type="ORF">E2C01_018094</name>
</gene>
<dbReference type="Proteomes" id="UP000324222">
    <property type="component" value="Unassembled WGS sequence"/>
</dbReference>
<name>A0A5B7DU74_PORTR</name>
<sequence length="70" mass="7793">MRIIAVTWNKQVLGVLGCSHNSYAERKLWNLELGTRASQPGTSSLVDRRLLSSGYAYRSALPVYPASRIL</sequence>
<proteinExistence type="predicted"/>